<keyword evidence="8" id="KW-0843">Virulence</keyword>
<name>A0ABV9H589_9HYPH</name>
<evidence type="ECO:0000256" key="6">
    <source>
        <dbReference type="ARBA" id="ARBA00022734"/>
    </source>
</evidence>
<evidence type="ECO:0000256" key="3">
    <source>
        <dbReference type="ARBA" id="ARBA00020552"/>
    </source>
</evidence>
<reference evidence="11" key="1">
    <citation type="journal article" date="2019" name="Int. J. Syst. Evol. Microbiol.">
        <title>The Global Catalogue of Microorganisms (GCM) 10K type strain sequencing project: providing services to taxonomists for standard genome sequencing and annotation.</title>
        <authorList>
            <consortium name="The Broad Institute Genomics Platform"/>
            <consortium name="The Broad Institute Genome Sequencing Center for Infectious Disease"/>
            <person name="Wu L."/>
            <person name="Ma J."/>
        </authorList>
    </citation>
    <scope>NUCLEOTIDE SEQUENCE [LARGE SCALE GENOMIC DNA]</scope>
    <source>
        <strain evidence="11">CGMCC 1.15731</strain>
    </source>
</reference>
<keyword evidence="6" id="KW-0430">Lectin</keyword>
<accession>A0ABV9H589</accession>
<evidence type="ECO:0000256" key="5">
    <source>
        <dbReference type="ARBA" id="ARBA00022692"/>
    </source>
</evidence>
<dbReference type="RefSeq" id="WP_374829236.1">
    <property type="nucleotide sequence ID" value="NZ_JBHEEZ010000001.1"/>
</dbReference>
<gene>
    <name evidence="10" type="ORF">ACFO1V_09075</name>
</gene>
<evidence type="ECO:0000256" key="1">
    <source>
        <dbReference type="ARBA" id="ARBA00004162"/>
    </source>
</evidence>
<keyword evidence="11" id="KW-1185">Reference proteome</keyword>
<keyword evidence="7" id="KW-1133">Transmembrane helix</keyword>
<evidence type="ECO:0000256" key="7">
    <source>
        <dbReference type="ARBA" id="ARBA00022989"/>
    </source>
</evidence>
<dbReference type="InterPro" id="IPR012413">
    <property type="entry name" value="BA14K"/>
</dbReference>
<evidence type="ECO:0000256" key="9">
    <source>
        <dbReference type="ARBA" id="ARBA00025321"/>
    </source>
</evidence>
<keyword evidence="7" id="KW-0472">Membrane</keyword>
<dbReference type="Pfam" id="PF07886">
    <property type="entry name" value="BA14K"/>
    <property type="match status" value="1"/>
</dbReference>
<comment type="subcellular location">
    <subcellularLocation>
        <location evidence="1">Cell membrane</location>
        <topology evidence="1">Single-pass membrane protein</topology>
    </subcellularLocation>
</comment>
<dbReference type="EMBL" id="JBHSEL010000053">
    <property type="protein sequence ID" value="MFC4625372.1"/>
    <property type="molecule type" value="Genomic_DNA"/>
</dbReference>
<evidence type="ECO:0000256" key="4">
    <source>
        <dbReference type="ARBA" id="ARBA00022475"/>
    </source>
</evidence>
<protein>
    <recommendedName>
        <fullName evidence="3">Lectin-like protein BA14k</fullName>
    </recommendedName>
</protein>
<keyword evidence="4" id="KW-1003">Cell membrane</keyword>
<evidence type="ECO:0000256" key="2">
    <source>
        <dbReference type="ARBA" id="ARBA00010270"/>
    </source>
</evidence>
<comment type="function">
    <text evidence="9">Has immunoglobulin-binding and hemagglutination properties, and can bind to mannose. Essential for virulence. May be involved in LPS biosynthesis or polysaccharide transport.</text>
</comment>
<evidence type="ECO:0000256" key="8">
    <source>
        <dbReference type="ARBA" id="ARBA00023026"/>
    </source>
</evidence>
<proteinExistence type="inferred from homology"/>
<comment type="caution">
    <text evidence="10">The sequence shown here is derived from an EMBL/GenBank/DDBJ whole genome shotgun (WGS) entry which is preliminary data.</text>
</comment>
<evidence type="ECO:0000313" key="11">
    <source>
        <dbReference type="Proteomes" id="UP001596042"/>
    </source>
</evidence>
<organism evidence="10 11">
    <name type="scientific">Daeguia caeni</name>
    <dbReference type="NCBI Taxonomy" id="439612"/>
    <lineage>
        <taxon>Bacteria</taxon>
        <taxon>Pseudomonadati</taxon>
        <taxon>Pseudomonadota</taxon>
        <taxon>Alphaproteobacteria</taxon>
        <taxon>Hyphomicrobiales</taxon>
        <taxon>Brucellaceae</taxon>
        <taxon>Daeguia</taxon>
    </lineage>
</organism>
<dbReference type="Proteomes" id="UP001596042">
    <property type="component" value="Unassembled WGS sequence"/>
</dbReference>
<sequence>MSGKTARAGLCAIIAAICLFGFVLPGHAVELNGNPYIQPLRPAGPTIPGSSTSAATPKCYGAVCPTSRAATPPPLPGSNHIRWCTERYRSYRASDNTYQPLTGPRTRCVSPFQQ</sequence>
<evidence type="ECO:0000313" key="10">
    <source>
        <dbReference type="EMBL" id="MFC4625372.1"/>
    </source>
</evidence>
<keyword evidence="5" id="KW-0812">Transmembrane</keyword>
<comment type="similarity">
    <text evidence="2">Belongs to the BA14k family.</text>
</comment>